<keyword evidence="2" id="KW-1185">Reference proteome</keyword>
<evidence type="ECO:0000313" key="2">
    <source>
        <dbReference type="Proteomes" id="UP000219020"/>
    </source>
</evidence>
<dbReference type="EMBL" id="NBYY01000034">
    <property type="protein sequence ID" value="PCS21550.1"/>
    <property type="molecule type" value="Genomic_DNA"/>
</dbReference>
<sequence length="50" mass="5762">MIKYGIAITIDTMIYQQKSAKNPVKAEFRLSARHEWNHNCIQTILILSTA</sequence>
<accession>A0A2A5T092</accession>
<evidence type="ECO:0000313" key="1">
    <source>
        <dbReference type="EMBL" id="PCS21550.1"/>
    </source>
</evidence>
<name>A0A2A5T092_9GAMM</name>
<reference evidence="2" key="1">
    <citation type="submission" date="2017-04" db="EMBL/GenBank/DDBJ databases">
        <title>Genome evolution of the luminous symbionts of deep sea anglerfish.</title>
        <authorList>
            <person name="Hendry T.A."/>
        </authorList>
    </citation>
    <scope>NUCLEOTIDE SEQUENCE [LARGE SCALE GENOMIC DNA]</scope>
</reference>
<gene>
    <name evidence="1" type="ORF">BTN49_3091</name>
</gene>
<dbReference type="RefSeq" id="WP_223823827.1">
    <property type="nucleotide sequence ID" value="NZ_CAWOZS010000061.1"/>
</dbReference>
<proteinExistence type="predicted"/>
<protein>
    <submittedName>
        <fullName evidence="1">Uncharacterized protein</fullName>
    </submittedName>
</protein>
<dbReference type="AlphaFoldDB" id="A0A2A5T092"/>
<dbReference type="Proteomes" id="UP000219020">
    <property type="component" value="Unassembled WGS sequence"/>
</dbReference>
<organism evidence="1 2">
    <name type="scientific">Candidatus Enterovibrio escicola</name>
    <dbReference type="NCBI Taxonomy" id="1927127"/>
    <lineage>
        <taxon>Bacteria</taxon>
        <taxon>Pseudomonadati</taxon>
        <taxon>Pseudomonadota</taxon>
        <taxon>Gammaproteobacteria</taxon>
        <taxon>Vibrionales</taxon>
        <taxon>Vibrionaceae</taxon>
        <taxon>Enterovibrio</taxon>
    </lineage>
</organism>
<comment type="caution">
    <text evidence="1">The sequence shown here is derived from an EMBL/GenBank/DDBJ whole genome shotgun (WGS) entry which is preliminary data.</text>
</comment>